<organism evidence="1 2">
    <name type="scientific">Caldibacillus debilis</name>
    <dbReference type="NCBI Taxonomy" id="301148"/>
    <lineage>
        <taxon>Bacteria</taxon>
        <taxon>Bacillati</taxon>
        <taxon>Bacillota</taxon>
        <taxon>Bacilli</taxon>
        <taxon>Bacillales</taxon>
        <taxon>Bacillaceae</taxon>
        <taxon>Caldibacillus</taxon>
    </lineage>
</organism>
<proteinExistence type="predicted"/>
<name>A0A3E0K640_9BACI</name>
<evidence type="ECO:0000313" key="1">
    <source>
        <dbReference type="EMBL" id="REJ28972.1"/>
    </source>
</evidence>
<evidence type="ECO:0000313" key="2">
    <source>
        <dbReference type="Proteomes" id="UP000257014"/>
    </source>
</evidence>
<reference evidence="1 2" key="1">
    <citation type="submission" date="2018-03" db="EMBL/GenBank/DDBJ databases">
        <authorList>
            <person name="Keele B.F."/>
        </authorList>
    </citation>
    <scope>NUCLEOTIDE SEQUENCE [LARGE SCALE GENOMIC DNA]</scope>
    <source>
        <strain evidence="1">ZCTH4_d</strain>
    </source>
</reference>
<protein>
    <submittedName>
        <fullName evidence="1">Uncharacterized protein</fullName>
    </submittedName>
</protein>
<comment type="caution">
    <text evidence="1">The sequence shown here is derived from an EMBL/GenBank/DDBJ whole genome shotgun (WGS) entry which is preliminary data.</text>
</comment>
<dbReference type="AlphaFoldDB" id="A0A3E0K640"/>
<dbReference type="Proteomes" id="UP000257014">
    <property type="component" value="Unassembled WGS sequence"/>
</dbReference>
<gene>
    <name evidence="1" type="ORF">C6P37_06920</name>
</gene>
<accession>A0A3E0K640</accession>
<sequence>MRKINLLDPMKHPGKTLRNKSRSFPWIFLLGSVHRTDVSPGGDMLLILPESAENFHYCL</sequence>
<dbReference type="EMBL" id="QEWE01000015">
    <property type="protein sequence ID" value="REJ28972.1"/>
    <property type="molecule type" value="Genomic_DNA"/>
</dbReference>